<feature type="region of interest" description="Disordered" evidence="8">
    <location>
        <begin position="58"/>
        <end position="84"/>
    </location>
</feature>
<feature type="region of interest" description="Disordered" evidence="8">
    <location>
        <begin position="459"/>
        <end position="571"/>
    </location>
</feature>
<keyword evidence="6" id="KW-0804">Transcription</keyword>
<feature type="region of interest" description="Disordered" evidence="8">
    <location>
        <begin position="138"/>
        <end position="180"/>
    </location>
</feature>
<evidence type="ECO:0000256" key="3">
    <source>
        <dbReference type="ARBA" id="ARBA00022969"/>
    </source>
</evidence>
<sequence length="600" mass="64466">MKSLLKPQTEISIRPDMNKEIEVADLDRLFEEYLDTDFLQQPSSDITAEASSDDLAHLFGLPSSNGSAPLETSPLPNWDATEDSWHKALQKVEQNPASSALPNDSFSIYPKSRGKASLSDPEIFSFDDIFELDQVEPRASISQPSTPTPEASRPARKVATPTPDRSLRQRINKTPKRSALSSFAAKMMRPSQYRAGLQDLWSRKVDSPADTFNLQVGSNGIKSPSSSMKLHQEEQSNGFFSRDQPSYTIAMSPLPGDDGTTSNFNHSNYQLTPLSSPAIDIGSSNGAGNKFQFSNENLGAGYIPHLSSTALSALQTPPPTHRLPMNAWGSDTQASLDFSFSASPEFQTPASKNSGWWSSNSASGSASLPVTQPSTPGAFQSSHSRSASHNQSLHFDSSPASIAGLGISCDTSPFEDLEGDLGGSMGTSMSMSSSIHGLPPSASSSFDLNMTPYTSLYAPAHSSHQGIPIGQPQPRTPSHSRSPSLSPQPRFTRRRHSSQISPHGHRATTSRRKSSNPSAQPHQRSASGGSGVGFVNFTPDDSRKILTGVAPSGSSKTKARREKEAAEKRRKLSQAAMKAVIEAGGDIKRLEKEGLLVLEG</sequence>
<dbReference type="Proteomes" id="UP000240883">
    <property type="component" value="Unassembled WGS sequence"/>
</dbReference>
<reference evidence="9 10" key="1">
    <citation type="journal article" date="2018" name="Front. Microbiol.">
        <title>Genome-Wide Analysis of Corynespora cassiicola Leaf Fall Disease Putative Effectors.</title>
        <authorList>
            <person name="Lopez D."/>
            <person name="Ribeiro S."/>
            <person name="Label P."/>
            <person name="Fumanal B."/>
            <person name="Venisse J.S."/>
            <person name="Kohler A."/>
            <person name="de Oliveira R.R."/>
            <person name="Labutti K."/>
            <person name="Lipzen A."/>
            <person name="Lail K."/>
            <person name="Bauer D."/>
            <person name="Ohm R.A."/>
            <person name="Barry K.W."/>
            <person name="Spatafora J."/>
            <person name="Grigoriev I.V."/>
            <person name="Martin F.M."/>
            <person name="Pujade-Renaud V."/>
        </authorList>
    </citation>
    <scope>NUCLEOTIDE SEQUENCE [LARGE SCALE GENOMIC DNA]</scope>
    <source>
        <strain evidence="9 10">Philippines</strain>
    </source>
</reference>
<feature type="compositionally biased region" description="Polar residues" evidence="8">
    <location>
        <begin position="368"/>
        <end position="379"/>
    </location>
</feature>
<name>A0A2T2NSE6_CORCC</name>
<dbReference type="AlphaFoldDB" id="A0A2T2NSE6"/>
<evidence type="ECO:0000313" key="10">
    <source>
        <dbReference type="Proteomes" id="UP000240883"/>
    </source>
</evidence>
<keyword evidence="4" id="KW-0805">Transcription regulation</keyword>
<feature type="region of interest" description="Disordered" evidence="8">
    <location>
        <begin position="348"/>
        <end position="395"/>
    </location>
</feature>
<comment type="similarity">
    <text evidence="1">Belongs to the wetA family.</text>
</comment>
<evidence type="ECO:0000256" key="5">
    <source>
        <dbReference type="ARBA" id="ARBA00023159"/>
    </source>
</evidence>
<organism evidence="9 10">
    <name type="scientific">Corynespora cassiicola Philippines</name>
    <dbReference type="NCBI Taxonomy" id="1448308"/>
    <lineage>
        <taxon>Eukaryota</taxon>
        <taxon>Fungi</taxon>
        <taxon>Dikarya</taxon>
        <taxon>Ascomycota</taxon>
        <taxon>Pezizomycotina</taxon>
        <taxon>Dothideomycetes</taxon>
        <taxon>Pleosporomycetidae</taxon>
        <taxon>Pleosporales</taxon>
        <taxon>Corynesporascaceae</taxon>
        <taxon>Corynespora</taxon>
    </lineage>
</organism>
<keyword evidence="10" id="KW-1185">Reference proteome</keyword>
<proteinExistence type="inferred from homology"/>
<evidence type="ECO:0000256" key="7">
    <source>
        <dbReference type="ARBA" id="ARBA00023321"/>
    </source>
</evidence>
<keyword evidence="5" id="KW-0010">Activator</keyword>
<dbReference type="GO" id="GO:0048315">
    <property type="term" value="P:conidium formation"/>
    <property type="evidence" value="ECO:0007669"/>
    <property type="project" value="UniProtKB-KW"/>
</dbReference>
<feature type="compositionally biased region" description="Polar residues" evidence="8">
    <location>
        <begin position="140"/>
        <end position="149"/>
    </location>
</feature>
<feature type="compositionally biased region" description="Polar residues" evidence="8">
    <location>
        <begin position="515"/>
        <end position="527"/>
    </location>
</feature>
<evidence type="ECO:0000256" key="8">
    <source>
        <dbReference type="SAM" id="MobiDB-lite"/>
    </source>
</evidence>
<protein>
    <recommendedName>
        <fullName evidence="2">Developmental regulatory protein wetA</fullName>
    </recommendedName>
</protein>
<evidence type="ECO:0000256" key="1">
    <source>
        <dbReference type="ARBA" id="ARBA00008881"/>
    </source>
</evidence>
<feature type="compositionally biased region" description="Polar residues" evidence="8">
    <location>
        <begin position="476"/>
        <end position="489"/>
    </location>
</feature>
<dbReference type="STRING" id="1448308.A0A2T2NSE6"/>
<accession>A0A2T2NSE6</accession>
<keyword evidence="3" id="KW-0749">Sporulation</keyword>
<feature type="compositionally biased region" description="Low complexity" evidence="8">
    <location>
        <begin position="353"/>
        <end position="367"/>
    </location>
</feature>
<dbReference type="OrthoDB" id="2575228at2759"/>
<evidence type="ECO:0000256" key="2">
    <source>
        <dbReference type="ARBA" id="ARBA00015342"/>
    </source>
</evidence>
<evidence type="ECO:0000256" key="4">
    <source>
        <dbReference type="ARBA" id="ARBA00023015"/>
    </source>
</evidence>
<dbReference type="PANTHER" id="PTHR22934">
    <property type="entry name" value="PROTEIN ESC1/WETA-RELATED"/>
    <property type="match status" value="1"/>
</dbReference>
<dbReference type="EMBL" id="KZ678134">
    <property type="protein sequence ID" value="PSN68299.1"/>
    <property type="molecule type" value="Genomic_DNA"/>
</dbReference>
<dbReference type="PANTHER" id="PTHR22934:SF25">
    <property type="entry name" value="DEVELOPMENTAL REGULATORY PROTEIN WETA"/>
    <property type="match status" value="1"/>
</dbReference>
<keyword evidence="7" id="KW-0183">Conidiation</keyword>
<feature type="compositionally biased region" description="Basic residues" evidence="8">
    <location>
        <begin position="491"/>
        <end position="514"/>
    </location>
</feature>
<evidence type="ECO:0000256" key="6">
    <source>
        <dbReference type="ARBA" id="ARBA00023163"/>
    </source>
</evidence>
<gene>
    <name evidence="9" type="ORF">BS50DRAFT_573223</name>
</gene>
<evidence type="ECO:0000313" key="9">
    <source>
        <dbReference type="EMBL" id="PSN68299.1"/>
    </source>
</evidence>
<feature type="compositionally biased region" description="Low complexity" evidence="8">
    <location>
        <begin position="380"/>
        <end position="392"/>
    </location>
</feature>
<feature type="region of interest" description="Disordered" evidence="8">
    <location>
        <begin position="416"/>
        <end position="439"/>
    </location>
</feature>
<dbReference type="InterPro" id="IPR040112">
    <property type="entry name" value="WetA"/>
</dbReference>
<dbReference type="GO" id="GO:0030435">
    <property type="term" value="P:sporulation resulting in formation of a cellular spore"/>
    <property type="evidence" value="ECO:0007669"/>
    <property type="project" value="UniProtKB-KW"/>
</dbReference>